<evidence type="ECO:0000313" key="2">
    <source>
        <dbReference type="EMBL" id="TQL70586.1"/>
    </source>
</evidence>
<proteinExistence type="predicted"/>
<feature type="transmembrane region" description="Helical" evidence="1">
    <location>
        <begin position="75"/>
        <end position="97"/>
    </location>
</feature>
<comment type="caution">
    <text evidence="2">The sequence shown here is derived from an EMBL/GenBank/DDBJ whole genome shotgun (WGS) entry which is preliminary data.</text>
</comment>
<feature type="transmembrane region" description="Helical" evidence="1">
    <location>
        <begin position="241"/>
        <end position="260"/>
    </location>
</feature>
<accession>A0A543ADK8</accession>
<evidence type="ECO:0000313" key="3">
    <source>
        <dbReference type="Proteomes" id="UP000320209"/>
    </source>
</evidence>
<feature type="transmembrane region" description="Helical" evidence="1">
    <location>
        <begin position="209"/>
        <end position="229"/>
    </location>
</feature>
<dbReference type="AlphaFoldDB" id="A0A543ADK8"/>
<protein>
    <submittedName>
        <fullName evidence="2">Uncharacterized protein</fullName>
    </submittedName>
</protein>
<dbReference type="EMBL" id="VFOV01000001">
    <property type="protein sequence ID" value="TQL70586.1"/>
    <property type="molecule type" value="Genomic_DNA"/>
</dbReference>
<dbReference type="RefSeq" id="WP_141782295.1">
    <property type="nucleotide sequence ID" value="NZ_VFOV01000001.1"/>
</dbReference>
<sequence length="261" mass="27131">MTKQTAPRASQATIGARARSLFPVEPLEPVGFPGRWVGAAGMMLGPVLMLVGALLRVEVPFFFPEQLAGYAREPVLMATAYGFFATGSVLLWPAVALLAARISDRSPGWAVWGGTLATFGLFARAFHAGTDHMAFRLVDAHGPVAATETVASGYAAFHIFSVLNVAILVGWIVLAVGAWLTGVLGPVRSLALGSMAALPIGVLKGTTPMSLVALTGLCIALVPMGVGLLRDFPRPATGAVVRWSLVTMVTLGLLTLLGQAG</sequence>
<keyword evidence="1" id="KW-1133">Transmembrane helix</keyword>
<dbReference type="OrthoDB" id="3294110at2"/>
<keyword evidence="1" id="KW-0812">Transmembrane</keyword>
<keyword evidence="1" id="KW-0472">Membrane</keyword>
<reference evidence="2 3" key="1">
    <citation type="submission" date="2019-06" db="EMBL/GenBank/DDBJ databases">
        <title>Sequencing the genomes of 1000 actinobacteria strains.</title>
        <authorList>
            <person name="Klenk H.-P."/>
        </authorList>
    </citation>
    <scope>NUCLEOTIDE SEQUENCE [LARGE SCALE GENOMIC DNA]</scope>
    <source>
        <strain evidence="2 3">DSM 25218</strain>
    </source>
</reference>
<organism evidence="2 3">
    <name type="scientific">Nocardioides albertanoniae</name>
    <dbReference type="NCBI Taxonomy" id="1175486"/>
    <lineage>
        <taxon>Bacteria</taxon>
        <taxon>Bacillati</taxon>
        <taxon>Actinomycetota</taxon>
        <taxon>Actinomycetes</taxon>
        <taxon>Propionibacteriales</taxon>
        <taxon>Nocardioidaceae</taxon>
        <taxon>Nocardioides</taxon>
    </lineage>
</organism>
<evidence type="ECO:0000256" key="1">
    <source>
        <dbReference type="SAM" id="Phobius"/>
    </source>
</evidence>
<feature type="transmembrane region" description="Helical" evidence="1">
    <location>
        <begin position="109"/>
        <end position="127"/>
    </location>
</feature>
<dbReference type="Proteomes" id="UP000320209">
    <property type="component" value="Unassembled WGS sequence"/>
</dbReference>
<keyword evidence="3" id="KW-1185">Reference proteome</keyword>
<feature type="transmembrane region" description="Helical" evidence="1">
    <location>
        <begin position="36"/>
        <end position="55"/>
    </location>
</feature>
<name>A0A543ADK8_9ACTN</name>
<gene>
    <name evidence="2" type="ORF">FB381_4525</name>
</gene>